<gene>
    <name evidence="2" type="ORF">SDC9_07165</name>
</gene>
<name>A0A644T3U1_9ZZZZ</name>
<evidence type="ECO:0000313" key="2">
    <source>
        <dbReference type="EMBL" id="MPL61588.1"/>
    </source>
</evidence>
<keyword evidence="1" id="KW-1133">Transmembrane helix</keyword>
<comment type="caution">
    <text evidence="2">The sequence shown here is derived from an EMBL/GenBank/DDBJ whole genome shotgun (WGS) entry which is preliminary data.</text>
</comment>
<keyword evidence="1" id="KW-0812">Transmembrane</keyword>
<reference evidence="2" key="1">
    <citation type="submission" date="2019-08" db="EMBL/GenBank/DDBJ databases">
        <authorList>
            <person name="Kucharzyk K."/>
            <person name="Murdoch R.W."/>
            <person name="Higgins S."/>
            <person name="Loffler F."/>
        </authorList>
    </citation>
    <scope>NUCLEOTIDE SEQUENCE</scope>
</reference>
<keyword evidence="1" id="KW-0472">Membrane</keyword>
<feature type="transmembrane region" description="Helical" evidence="1">
    <location>
        <begin position="35"/>
        <end position="53"/>
    </location>
</feature>
<organism evidence="2">
    <name type="scientific">bioreactor metagenome</name>
    <dbReference type="NCBI Taxonomy" id="1076179"/>
    <lineage>
        <taxon>unclassified sequences</taxon>
        <taxon>metagenomes</taxon>
        <taxon>ecological metagenomes</taxon>
    </lineage>
</organism>
<accession>A0A644T3U1</accession>
<feature type="transmembrane region" description="Helical" evidence="1">
    <location>
        <begin position="65"/>
        <end position="84"/>
    </location>
</feature>
<dbReference type="EMBL" id="VSSQ01000015">
    <property type="protein sequence ID" value="MPL61588.1"/>
    <property type="molecule type" value="Genomic_DNA"/>
</dbReference>
<dbReference type="SMR" id="A0A644T3U1"/>
<sequence length="93" mass="10642">MDAIYFFLTIALAVGLTMLFTWFKKNNITLKWNEWVLGILGLLLALFAIQHTYASATYEFEYTSAWIVGVIVLLLAVVPLLFAARSVRRRVDK</sequence>
<proteinExistence type="predicted"/>
<protein>
    <submittedName>
        <fullName evidence="2">Uncharacterized protein</fullName>
    </submittedName>
</protein>
<evidence type="ECO:0000256" key="1">
    <source>
        <dbReference type="SAM" id="Phobius"/>
    </source>
</evidence>
<dbReference type="AlphaFoldDB" id="A0A644T3U1"/>
<feature type="transmembrane region" description="Helical" evidence="1">
    <location>
        <begin position="6"/>
        <end position="23"/>
    </location>
</feature>